<dbReference type="Pfam" id="PF13336">
    <property type="entry name" value="AcetylCoA_hyd_C"/>
    <property type="match status" value="1"/>
</dbReference>
<dbReference type="GO" id="GO:0016787">
    <property type="term" value="F:hydrolase activity"/>
    <property type="evidence" value="ECO:0007669"/>
    <property type="project" value="UniProtKB-KW"/>
</dbReference>
<feature type="domain" description="Acetyl-CoA hydrolase/transferase C-terminal" evidence="1">
    <location>
        <begin position="246"/>
        <end position="376"/>
    </location>
</feature>
<dbReference type="OrthoDB" id="9801795at2"/>
<dbReference type="EMBL" id="FQZK01000002">
    <property type="protein sequence ID" value="SHI87296.1"/>
    <property type="molecule type" value="Genomic_DNA"/>
</dbReference>
<dbReference type="GO" id="GO:0006083">
    <property type="term" value="P:acetate metabolic process"/>
    <property type="evidence" value="ECO:0007669"/>
    <property type="project" value="InterPro"/>
</dbReference>
<name>A0A1M6EPG3_9ACTN</name>
<dbReference type="AlphaFoldDB" id="A0A1M6EPG3"/>
<dbReference type="Gene3D" id="3.40.1080.20">
    <property type="entry name" value="Acetyl-CoA hydrolase/transferase C-terminal domain"/>
    <property type="match status" value="1"/>
</dbReference>
<dbReference type="STRING" id="758803.SAMN05421803_102358"/>
<dbReference type="Gene3D" id="3.30.750.70">
    <property type="entry name" value="4-hydroxybutyrate coenzyme like domains"/>
    <property type="match status" value="1"/>
</dbReference>
<dbReference type="PANTHER" id="PTHR21432:SF20">
    <property type="entry name" value="ACETYL-COA HYDROLASE"/>
    <property type="match status" value="1"/>
</dbReference>
<keyword evidence="3" id="KW-1185">Reference proteome</keyword>
<evidence type="ECO:0000313" key="3">
    <source>
        <dbReference type="Proteomes" id="UP000184452"/>
    </source>
</evidence>
<keyword evidence="2" id="KW-0378">Hydrolase</keyword>
<dbReference type="SUPFAM" id="SSF100950">
    <property type="entry name" value="NagB/RpiA/CoA transferase-like"/>
    <property type="match status" value="2"/>
</dbReference>
<proteinExistence type="predicted"/>
<evidence type="ECO:0000259" key="1">
    <source>
        <dbReference type="Pfam" id="PF13336"/>
    </source>
</evidence>
<dbReference type="InterPro" id="IPR026888">
    <property type="entry name" value="AcetylCoA_hyd_C"/>
</dbReference>
<accession>A0A1M6EPG3</accession>
<dbReference type="InterPro" id="IPR038460">
    <property type="entry name" value="AcetylCoA_hyd_C_sf"/>
</dbReference>
<evidence type="ECO:0000313" key="2">
    <source>
        <dbReference type="EMBL" id="SHI87296.1"/>
    </source>
</evidence>
<protein>
    <submittedName>
        <fullName evidence="2">Acyl-CoA hydrolase</fullName>
    </submittedName>
</protein>
<dbReference type="RefSeq" id="WP_073376230.1">
    <property type="nucleotide sequence ID" value="NZ_FQZK01000002.1"/>
</dbReference>
<reference evidence="2 3" key="1">
    <citation type="submission" date="2016-11" db="EMBL/GenBank/DDBJ databases">
        <authorList>
            <person name="Jaros S."/>
            <person name="Januszkiewicz K."/>
            <person name="Wedrychowicz H."/>
        </authorList>
    </citation>
    <scope>NUCLEOTIDE SEQUENCE [LARGE SCALE GENOMIC DNA]</scope>
    <source>
        <strain evidence="2 3">CGMCC 4.5723</strain>
    </source>
</reference>
<dbReference type="GO" id="GO:0008775">
    <property type="term" value="F:acetate CoA-transferase activity"/>
    <property type="evidence" value="ECO:0007669"/>
    <property type="project" value="InterPro"/>
</dbReference>
<sequence>MQSLTDLVGPGATVALGDGFGAPRGLTADLCAAAARAGGVRLVLGWVPEADPGLDPAAFADARTVMPGWGLRDHVDRGLIAHPPVRMSAVPALLHGPWRPDLLVASLVPVPGGYAFGSEVGWMRTAVDAGALVAGVVSPKLPRADAGPPLPADRVVIVGGSDRPAGTLRPSLSGPDQAAIARHLAPLVPEGARLQLGFGPVPSALAAELRVPVRIDSGPLPEAVVDLDERGLLLGDPVGMYLVGGPRLHAWADGRPLLHPVEHVLDPGRLSAGPFVAVNTAVEIDRDGQVNVEGTARGVLGGIGGHADYAAAATRSVGGLSVIAVPTRHRGRPTLVERLSRPVTTPSQDVEVVVTERGAADLRGLSRAERRAALADLWGPAGA</sequence>
<dbReference type="InterPro" id="IPR046433">
    <property type="entry name" value="ActCoA_hydro"/>
</dbReference>
<dbReference type="InterPro" id="IPR037171">
    <property type="entry name" value="NagB/RpiA_transferase-like"/>
</dbReference>
<organism evidence="2 3">
    <name type="scientific">Nocardiopsis flavescens</name>
    <dbReference type="NCBI Taxonomy" id="758803"/>
    <lineage>
        <taxon>Bacteria</taxon>
        <taxon>Bacillati</taxon>
        <taxon>Actinomycetota</taxon>
        <taxon>Actinomycetes</taxon>
        <taxon>Streptosporangiales</taxon>
        <taxon>Nocardiopsidaceae</taxon>
        <taxon>Nocardiopsis</taxon>
    </lineage>
</organism>
<dbReference type="PANTHER" id="PTHR21432">
    <property type="entry name" value="ACETYL-COA HYDROLASE-RELATED"/>
    <property type="match status" value="1"/>
</dbReference>
<gene>
    <name evidence="2" type="ORF">SAMN05421803_102358</name>
</gene>
<dbReference type="Gene3D" id="3.40.1080.10">
    <property type="entry name" value="Glutaconate Coenzyme A-transferase"/>
    <property type="match status" value="1"/>
</dbReference>
<dbReference type="Proteomes" id="UP000184452">
    <property type="component" value="Unassembled WGS sequence"/>
</dbReference>